<dbReference type="AlphaFoldDB" id="A0AAW6VS78"/>
<protein>
    <submittedName>
        <fullName evidence="1">Uncharacterized protein</fullName>
    </submittedName>
</protein>
<comment type="caution">
    <text evidence="1">The sequence shown here is derived from an EMBL/GenBank/DDBJ whole genome shotgun (WGS) entry which is preliminary data.</text>
</comment>
<sequence>MLVVDFINENKSLIKKQNGNTNISDPDLITYLKRAYTHIQKDKTFFTKTIDITTINNQMQYSLEDEAKDILHLFINTKEYEKKRIDEFYEQYPFQNCNMFAFENGSLFISPIPANNQRITIFYEVIKEFEKDENDKDTFSIPVLFKEAFRYLFLSKVHEETPRKEFVDLSIHYLKLYEKEMAEAKKSTKVKYRNLQSNFKKI</sequence>
<name>A0AAW6VS78_9BACT</name>
<reference evidence="1" key="2">
    <citation type="submission" date="2023-02" db="EMBL/GenBank/DDBJ databases">
        <authorList>
            <person name="Concha-Toloza M."/>
            <person name="Lopez-Cantillo M."/>
            <person name="Molina-Mora J."/>
            <person name="Collado L."/>
        </authorList>
    </citation>
    <scope>NUCLEOTIDE SEQUENCE</scope>
    <source>
        <strain evidence="1">FR1p273A</strain>
    </source>
</reference>
<dbReference type="Proteomes" id="UP001237843">
    <property type="component" value="Unassembled WGS sequence"/>
</dbReference>
<evidence type="ECO:0000313" key="1">
    <source>
        <dbReference type="EMBL" id="MDK2062788.1"/>
    </source>
</evidence>
<dbReference type="EMBL" id="JAQTJH010000012">
    <property type="protein sequence ID" value="MDK2062788.1"/>
    <property type="molecule type" value="Genomic_DNA"/>
</dbReference>
<organism evidence="1 2">
    <name type="scientific">Aliarcobacter butzleri</name>
    <dbReference type="NCBI Taxonomy" id="28197"/>
    <lineage>
        <taxon>Bacteria</taxon>
        <taxon>Pseudomonadati</taxon>
        <taxon>Campylobacterota</taxon>
        <taxon>Epsilonproteobacteria</taxon>
        <taxon>Campylobacterales</taxon>
        <taxon>Arcobacteraceae</taxon>
        <taxon>Aliarcobacter</taxon>
    </lineage>
</organism>
<accession>A0AAW6VS78</accession>
<proteinExistence type="predicted"/>
<dbReference type="RefSeq" id="WP_284074954.1">
    <property type="nucleotide sequence ID" value="NZ_JAQTJH010000012.1"/>
</dbReference>
<reference evidence="1" key="1">
    <citation type="journal article" date="2023" name="Antibiotics">
        <title>Genomic Characterization of Antibiotic-Resistant Campylobacterales Isolated from Chilean Poultry Meat.</title>
        <authorList>
            <person name="Concha-Toloza M."/>
            <person name="Lopez-Cantillo M."/>
            <person name="Molina-Mora J.A."/>
            <person name="Collado L."/>
        </authorList>
    </citation>
    <scope>NUCLEOTIDE SEQUENCE</scope>
    <source>
        <strain evidence="1">FR1p273A</strain>
    </source>
</reference>
<gene>
    <name evidence="1" type="ORF">PT520_09690</name>
</gene>
<evidence type="ECO:0000313" key="2">
    <source>
        <dbReference type="Proteomes" id="UP001237843"/>
    </source>
</evidence>